<dbReference type="OrthoDB" id="6851830at2"/>
<dbReference type="InterPro" id="IPR012666">
    <property type="entry name" value="CbtA_put"/>
</dbReference>
<feature type="transmembrane region" description="Helical" evidence="1">
    <location>
        <begin position="211"/>
        <end position="229"/>
    </location>
</feature>
<proteinExistence type="predicted"/>
<keyword evidence="1" id="KW-1133">Transmembrane helix</keyword>
<sequence length="246" mass="24967">MAGRLLFYGMIAGLLAGLAAAGFFSLAAEPSVERAIAFESALADSAGEAPEAEIVSRRMQKSVGLIIGASAYGAAAGGFFGLAFAFAYGRIAQDDPRAVSALLAAAGFIAIALVPALKYPANPPAIGAPDSLGERTALFFAMVLISVVSLIVAASLGGALGAKFGAWCGRVAQAGVFVAAVTIAALALPGFNEIPTGFPADLLWTFRLASLGGQAVLWSVLGLSFGALVHNDRCRDETMSRRSGLA</sequence>
<keyword evidence="3" id="KW-1185">Reference proteome</keyword>
<gene>
    <name evidence="2" type="ORF">SAMN05444581_104104</name>
</gene>
<feature type="transmembrane region" description="Helical" evidence="1">
    <location>
        <begin position="171"/>
        <end position="191"/>
    </location>
</feature>
<dbReference type="RefSeq" id="WP_091679989.1">
    <property type="nucleotide sequence ID" value="NZ_FOSN01000004.1"/>
</dbReference>
<dbReference type="AlphaFoldDB" id="A0A1I3XVB9"/>
<protein>
    <submittedName>
        <fullName evidence="2">Uncharacterized membrane protein, predicted cobalt tansporter CbtA</fullName>
    </submittedName>
</protein>
<evidence type="ECO:0000313" key="3">
    <source>
        <dbReference type="Proteomes" id="UP000198755"/>
    </source>
</evidence>
<evidence type="ECO:0000313" key="2">
    <source>
        <dbReference type="EMBL" id="SFK23423.1"/>
    </source>
</evidence>
<name>A0A1I3XVB9_9HYPH</name>
<evidence type="ECO:0000256" key="1">
    <source>
        <dbReference type="SAM" id="Phobius"/>
    </source>
</evidence>
<feature type="transmembrane region" description="Helical" evidence="1">
    <location>
        <begin position="65"/>
        <end position="86"/>
    </location>
</feature>
<dbReference type="Proteomes" id="UP000198755">
    <property type="component" value="Unassembled WGS sequence"/>
</dbReference>
<dbReference type="STRING" id="1612308.SAMN05444581_104104"/>
<reference evidence="2 3" key="1">
    <citation type="submission" date="2016-10" db="EMBL/GenBank/DDBJ databases">
        <authorList>
            <person name="de Groot N.N."/>
        </authorList>
    </citation>
    <scope>NUCLEOTIDE SEQUENCE [LARGE SCALE GENOMIC DNA]</scope>
    <source>
        <strain evidence="2 3">NE2</strain>
    </source>
</reference>
<dbReference type="EMBL" id="FOSN01000004">
    <property type="protein sequence ID" value="SFK23423.1"/>
    <property type="molecule type" value="Genomic_DNA"/>
</dbReference>
<feature type="transmembrane region" description="Helical" evidence="1">
    <location>
        <begin position="137"/>
        <end position="159"/>
    </location>
</feature>
<dbReference type="Pfam" id="PF09490">
    <property type="entry name" value="CbtA"/>
    <property type="match status" value="1"/>
</dbReference>
<keyword evidence="1" id="KW-0472">Membrane</keyword>
<feature type="transmembrane region" description="Helical" evidence="1">
    <location>
        <begin position="98"/>
        <end position="117"/>
    </location>
</feature>
<organism evidence="2 3">
    <name type="scientific">Methylocapsa palsarum</name>
    <dbReference type="NCBI Taxonomy" id="1612308"/>
    <lineage>
        <taxon>Bacteria</taxon>
        <taxon>Pseudomonadati</taxon>
        <taxon>Pseudomonadota</taxon>
        <taxon>Alphaproteobacteria</taxon>
        <taxon>Hyphomicrobiales</taxon>
        <taxon>Beijerinckiaceae</taxon>
        <taxon>Methylocapsa</taxon>
    </lineage>
</organism>
<keyword evidence="1" id="KW-0812">Transmembrane</keyword>
<accession>A0A1I3XVB9</accession>